<dbReference type="InterPro" id="IPR001896">
    <property type="entry name" value="Plant_vir_prot"/>
</dbReference>
<evidence type="ECO:0000256" key="8">
    <source>
        <dbReference type="ARBA" id="ARBA00022989"/>
    </source>
</evidence>
<comment type="similarity">
    <text evidence="3">Belongs to the Tymovirales TGBp2 protein family.</text>
</comment>
<feature type="transmembrane region" description="Helical" evidence="13">
    <location>
        <begin position="12"/>
        <end position="30"/>
    </location>
</feature>
<comment type="function">
    <text evidence="1">Plays a role in viral cell-to-cell propagation, by facilitating genome transport to neighboring plant cells through plasmosdesmata,.</text>
</comment>
<organism evidence="14">
    <name type="scientific">Soybean carlavirus 1</name>
    <dbReference type="NCBI Taxonomy" id="2796532"/>
    <lineage>
        <taxon>Viruses</taxon>
        <taxon>Riboviria</taxon>
        <taxon>Orthornavirae</taxon>
        <taxon>Kitrinoviricota</taxon>
        <taxon>Alsuviricetes</taxon>
        <taxon>Tymovirales</taxon>
        <taxon>Betaflexiviridae</taxon>
        <taxon>Quinvirinae</taxon>
        <taxon>Carlavirus</taxon>
        <taxon>Carlavirus uniglycinis</taxon>
        <taxon>Carlavirus SCV1</taxon>
    </lineage>
</organism>
<keyword evidence="9" id="KW-0916">Viral movement protein</keyword>
<keyword evidence="5" id="KW-0813">Transport</keyword>
<dbReference type="GO" id="GO:0046740">
    <property type="term" value="P:transport of virus in host, cell to cell"/>
    <property type="evidence" value="ECO:0007669"/>
    <property type="project" value="UniProtKB-KW"/>
</dbReference>
<evidence type="ECO:0000313" key="14">
    <source>
        <dbReference type="EMBL" id="QQP18692.1"/>
    </source>
</evidence>
<evidence type="ECO:0000256" key="6">
    <source>
        <dbReference type="ARBA" id="ARBA00022692"/>
    </source>
</evidence>
<protein>
    <recommendedName>
        <fullName evidence="4">Movement protein TGB2</fullName>
    </recommendedName>
    <alternativeName>
        <fullName evidence="12">Triple gene block 2 protein</fullName>
    </alternativeName>
</protein>
<evidence type="ECO:0000256" key="2">
    <source>
        <dbReference type="ARBA" id="ARBA00004625"/>
    </source>
</evidence>
<evidence type="ECO:0000256" key="7">
    <source>
        <dbReference type="ARBA" id="ARBA00022870"/>
    </source>
</evidence>
<dbReference type="EMBL" id="MT293130">
    <property type="protein sequence ID" value="QQP18692.1"/>
    <property type="molecule type" value="Genomic_RNA"/>
</dbReference>
<evidence type="ECO:0000256" key="13">
    <source>
        <dbReference type="SAM" id="Phobius"/>
    </source>
</evidence>
<keyword evidence="11" id="KW-1038">Host endoplasmic reticulum</keyword>
<keyword evidence="7" id="KW-1043">Host membrane</keyword>
<sequence>MPLTPPPDNTKAIFAAAVGASLVLLVLVYSRNTLPLVGDNIHNLPHGGLYKDGTKSVFYGAPGKLNSLERGYKLLYQPWAWVVSLVAIIILLSGKPVGHCRGCGRSH</sequence>
<accession>A0A7T8G1Z9</accession>
<evidence type="ECO:0000256" key="3">
    <source>
        <dbReference type="ARBA" id="ARBA00010321"/>
    </source>
</evidence>
<evidence type="ECO:0000256" key="1">
    <source>
        <dbReference type="ARBA" id="ARBA00002252"/>
    </source>
</evidence>
<evidence type="ECO:0000256" key="4">
    <source>
        <dbReference type="ARBA" id="ARBA00013304"/>
    </source>
</evidence>
<keyword evidence="6 13" id="KW-0812">Transmembrane</keyword>
<evidence type="ECO:0000256" key="12">
    <source>
        <dbReference type="ARBA" id="ARBA00032240"/>
    </source>
</evidence>
<reference evidence="14" key="1">
    <citation type="journal article" date="2020" name="Viruses">
        <title>Soybean Thrips (Thysanoptera: Thripidae) Harbor Highly Diverse Populations of Arthropod, Fungal and Plant Viruses.</title>
        <authorList>
            <person name="Thekke-Veetil T."/>
            <person name="Lagos-Kutz D."/>
            <person name="McCoppin N.K."/>
            <person name="Hartman G.L."/>
            <person name="Ju H.K."/>
            <person name="Lim H.S."/>
            <person name="Domier L.L."/>
        </authorList>
    </citation>
    <scope>NUCLEOTIDE SEQUENCE</scope>
    <source>
        <strain evidence="14">STN1</strain>
    </source>
</reference>
<keyword evidence="10 13" id="KW-0472">Membrane</keyword>
<feature type="transmembrane region" description="Helical" evidence="13">
    <location>
        <begin position="74"/>
        <end position="92"/>
    </location>
</feature>
<proteinExistence type="inferred from homology"/>
<evidence type="ECO:0000256" key="10">
    <source>
        <dbReference type="ARBA" id="ARBA00023136"/>
    </source>
</evidence>
<dbReference type="Pfam" id="PF01307">
    <property type="entry name" value="Plant_vir_prot"/>
    <property type="match status" value="1"/>
</dbReference>
<dbReference type="GO" id="GO:0044167">
    <property type="term" value="C:host cell endoplasmic reticulum membrane"/>
    <property type="evidence" value="ECO:0007669"/>
    <property type="project" value="UniProtKB-SubCell"/>
</dbReference>
<name>A0A7T8G1Z9_9VIRU</name>
<evidence type="ECO:0000256" key="11">
    <source>
        <dbReference type="ARBA" id="ARBA00023184"/>
    </source>
</evidence>
<evidence type="ECO:0000256" key="5">
    <source>
        <dbReference type="ARBA" id="ARBA00022448"/>
    </source>
</evidence>
<evidence type="ECO:0000256" key="9">
    <source>
        <dbReference type="ARBA" id="ARBA00023031"/>
    </source>
</evidence>
<keyword evidence="8 13" id="KW-1133">Transmembrane helix</keyword>
<comment type="subcellular location">
    <subcellularLocation>
        <location evidence="2">Host endoplasmic reticulum membrane</location>
    </subcellularLocation>
</comment>